<protein>
    <submittedName>
        <fullName evidence="2">Uncharacterized protein</fullName>
    </submittedName>
</protein>
<keyword evidence="3" id="KW-1185">Reference proteome</keyword>
<dbReference type="AlphaFoldDB" id="A0A4Z2HU75"/>
<comment type="caution">
    <text evidence="2">The sequence shown here is derived from an EMBL/GenBank/DDBJ whole genome shotgun (WGS) entry which is preliminary data.</text>
</comment>
<feature type="region of interest" description="Disordered" evidence="1">
    <location>
        <begin position="91"/>
        <end position="114"/>
    </location>
</feature>
<evidence type="ECO:0000313" key="3">
    <source>
        <dbReference type="Proteomes" id="UP000314294"/>
    </source>
</evidence>
<dbReference type="Proteomes" id="UP000314294">
    <property type="component" value="Unassembled WGS sequence"/>
</dbReference>
<evidence type="ECO:0000313" key="2">
    <source>
        <dbReference type="EMBL" id="TNN68875.1"/>
    </source>
</evidence>
<organism evidence="2 3">
    <name type="scientific">Liparis tanakae</name>
    <name type="common">Tanaka's snailfish</name>
    <dbReference type="NCBI Taxonomy" id="230148"/>
    <lineage>
        <taxon>Eukaryota</taxon>
        <taxon>Metazoa</taxon>
        <taxon>Chordata</taxon>
        <taxon>Craniata</taxon>
        <taxon>Vertebrata</taxon>
        <taxon>Euteleostomi</taxon>
        <taxon>Actinopterygii</taxon>
        <taxon>Neopterygii</taxon>
        <taxon>Teleostei</taxon>
        <taxon>Neoteleostei</taxon>
        <taxon>Acanthomorphata</taxon>
        <taxon>Eupercaria</taxon>
        <taxon>Perciformes</taxon>
        <taxon>Cottioidei</taxon>
        <taxon>Cottales</taxon>
        <taxon>Liparidae</taxon>
        <taxon>Liparis</taxon>
    </lineage>
</organism>
<gene>
    <name evidence="2" type="ORF">EYF80_020910</name>
</gene>
<dbReference type="EMBL" id="SRLO01000183">
    <property type="protein sequence ID" value="TNN68875.1"/>
    <property type="molecule type" value="Genomic_DNA"/>
</dbReference>
<proteinExistence type="predicted"/>
<reference evidence="2 3" key="1">
    <citation type="submission" date="2019-03" db="EMBL/GenBank/DDBJ databases">
        <title>First draft genome of Liparis tanakae, snailfish: a comprehensive survey of snailfish specific genes.</title>
        <authorList>
            <person name="Kim W."/>
            <person name="Song I."/>
            <person name="Jeong J.-H."/>
            <person name="Kim D."/>
            <person name="Kim S."/>
            <person name="Ryu S."/>
            <person name="Song J.Y."/>
            <person name="Lee S.K."/>
        </authorList>
    </citation>
    <scope>NUCLEOTIDE SEQUENCE [LARGE SCALE GENOMIC DNA]</scope>
    <source>
        <tissue evidence="2">Muscle</tissue>
    </source>
</reference>
<sequence length="273" mass="30233">MEDFPTLQGPRNSTMGLEGEQEDVVIRKKDVPVHKDQTNARGNAFILLRIGRRIGEDATRSDDDHPPLLFLAAAALPLGALDVLDRLETEDSDVNDDSTPWCSDTDNHSTRKRSSSLLPSYLNNGVQVMSRCGHCVDDRRLAHGYHGDVMGGGRLDRCRDDYRGVLLVRLHTAKALGLGRLLLDLLADCFQCLWVQLVIQGPHLTRRAGGTRIILTERSFSSCCLNSIISLLKSSTFSSSRMSGEPIPSSFSSARRLFGEEPLNSWGEPTEMR</sequence>
<accession>A0A4Z2HU75</accession>
<name>A0A4Z2HU75_9TELE</name>
<evidence type="ECO:0000256" key="1">
    <source>
        <dbReference type="SAM" id="MobiDB-lite"/>
    </source>
</evidence>